<reference evidence="2 3" key="1">
    <citation type="submission" date="2019-06" db="EMBL/GenBank/DDBJ databases">
        <title>Genome sequence of Litorilinea aerophila BAA-2444.</title>
        <authorList>
            <person name="Maclea K.S."/>
            <person name="Maurais E.G."/>
            <person name="Iannazzi L.C."/>
        </authorList>
    </citation>
    <scope>NUCLEOTIDE SEQUENCE [LARGE SCALE GENOMIC DNA]</scope>
    <source>
        <strain evidence="2 3">ATCC BAA-2444</strain>
    </source>
</reference>
<accession>A0A540VBY3</accession>
<keyword evidence="1" id="KW-1133">Transmembrane helix</keyword>
<keyword evidence="1" id="KW-0812">Transmembrane</keyword>
<gene>
    <name evidence="2" type="ORF">FKZ61_17130</name>
</gene>
<feature type="transmembrane region" description="Helical" evidence="1">
    <location>
        <begin position="24"/>
        <end position="44"/>
    </location>
</feature>
<dbReference type="RefSeq" id="WP_141611380.1">
    <property type="nucleotide sequence ID" value="NZ_VIGC02000025.1"/>
</dbReference>
<dbReference type="InParanoid" id="A0A540VBY3"/>
<proteinExistence type="predicted"/>
<keyword evidence="1" id="KW-0472">Membrane</keyword>
<name>A0A540VBY3_9CHLR</name>
<dbReference type="EMBL" id="VIGC01000025">
    <property type="protein sequence ID" value="TQE94274.1"/>
    <property type="molecule type" value="Genomic_DNA"/>
</dbReference>
<dbReference type="Proteomes" id="UP000317371">
    <property type="component" value="Unassembled WGS sequence"/>
</dbReference>
<dbReference type="AlphaFoldDB" id="A0A540VBY3"/>
<keyword evidence="3" id="KW-1185">Reference proteome</keyword>
<sequence>MDQIAEASVQTTPQPVRKGVGGRWLGAALLLVVAGVAAVAFRLLGWMPGEPPAVSLQIQDPAALAESLPPADTVADAAANLAATLRIPPEAILVQLQEGCACSVQEGGEGPTLETLSVAEATERLGSRGKFWLRVQNLSCFYMSTGEQYRAYVCQLVPE</sequence>
<evidence type="ECO:0000313" key="3">
    <source>
        <dbReference type="Proteomes" id="UP000317371"/>
    </source>
</evidence>
<comment type="caution">
    <text evidence="2">The sequence shown here is derived from an EMBL/GenBank/DDBJ whole genome shotgun (WGS) entry which is preliminary data.</text>
</comment>
<evidence type="ECO:0000313" key="2">
    <source>
        <dbReference type="EMBL" id="TQE94274.1"/>
    </source>
</evidence>
<protein>
    <submittedName>
        <fullName evidence="2">Uncharacterized protein</fullName>
    </submittedName>
</protein>
<evidence type="ECO:0000256" key="1">
    <source>
        <dbReference type="SAM" id="Phobius"/>
    </source>
</evidence>
<organism evidence="2 3">
    <name type="scientific">Litorilinea aerophila</name>
    <dbReference type="NCBI Taxonomy" id="1204385"/>
    <lineage>
        <taxon>Bacteria</taxon>
        <taxon>Bacillati</taxon>
        <taxon>Chloroflexota</taxon>
        <taxon>Caldilineae</taxon>
        <taxon>Caldilineales</taxon>
        <taxon>Caldilineaceae</taxon>
        <taxon>Litorilinea</taxon>
    </lineage>
</organism>